<dbReference type="PANTHER" id="PTHR30007">
    <property type="entry name" value="PHP DOMAIN PROTEIN"/>
    <property type="match status" value="1"/>
</dbReference>
<name>A0AAW9DSI3_ACIAO</name>
<dbReference type="GO" id="GO:0004803">
    <property type="term" value="F:transposase activity"/>
    <property type="evidence" value="ECO:0007669"/>
    <property type="project" value="InterPro"/>
</dbReference>
<accession>A0AAW9DSI3</accession>
<dbReference type="Proteomes" id="UP001279553">
    <property type="component" value="Unassembled WGS sequence"/>
</dbReference>
<proteinExistence type="predicted"/>
<reference evidence="2 3" key="1">
    <citation type="submission" date="2023-11" db="EMBL/GenBank/DDBJ databases">
        <title>MicrobeMod: A computational toolkit for identifying prokaryotic methylation and restriction-modification with nanopore sequencing.</title>
        <authorList>
            <person name="Crits-Christoph A."/>
            <person name="Kang S.C."/>
            <person name="Lee H."/>
            <person name="Ostrov N."/>
        </authorList>
    </citation>
    <scope>NUCLEOTIDE SEQUENCE [LARGE SCALE GENOMIC DNA]</scope>
    <source>
        <strain evidence="2 3">DSMZ 700</strain>
    </source>
</reference>
<evidence type="ECO:0000313" key="2">
    <source>
        <dbReference type="EMBL" id="MDX5931975.1"/>
    </source>
</evidence>
<dbReference type="Pfam" id="PF01609">
    <property type="entry name" value="DDE_Tnp_1"/>
    <property type="match status" value="1"/>
</dbReference>
<evidence type="ECO:0000313" key="3">
    <source>
        <dbReference type="Proteomes" id="UP001279553"/>
    </source>
</evidence>
<keyword evidence="3" id="KW-1185">Reference proteome</keyword>
<gene>
    <name evidence="2" type="ORF">SIL87_14515</name>
</gene>
<dbReference type="EMBL" id="JAWXYB010000018">
    <property type="protein sequence ID" value="MDX5931975.1"/>
    <property type="molecule type" value="Genomic_DNA"/>
</dbReference>
<dbReference type="GO" id="GO:0003677">
    <property type="term" value="F:DNA binding"/>
    <property type="evidence" value="ECO:0007669"/>
    <property type="project" value="InterPro"/>
</dbReference>
<dbReference type="PANTHER" id="PTHR30007:SF0">
    <property type="entry name" value="TRANSPOSASE"/>
    <property type="match status" value="1"/>
</dbReference>
<dbReference type="InterPro" id="IPR002559">
    <property type="entry name" value="Transposase_11"/>
</dbReference>
<protein>
    <recommendedName>
        <fullName evidence="1">Transposase IS4-like domain-containing protein</fullName>
    </recommendedName>
</protein>
<sequence length="90" mass="10460">MSFVDGGYQGDEAQCAAFEVSRISLTVVKRTDKDVKGFIVLPKRWVVERTFGWMTSVWRRCCFRRCRTCRMTNARCRIGRLFIVICAGRT</sequence>
<feature type="domain" description="Transposase IS4-like" evidence="1">
    <location>
        <begin position="28"/>
        <end position="85"/>
    </location>
</feature>
<dbReference type="AlphaFoldDB" id="A0AAW9DSI3"/>
<comment type="caution">
    <text evidence="2">The sequence shown here is derived from an EMBL/GenBank/DDBJ whole genome shotgun (WGS) entry which is preliminary data.</text>
</comment>
<dbReference type="RefSeq" id="WP_405055237.1">
    <property type="nucleotide sequence ID" value="NZ_JAWXYB010000018.1"/>
</dbReference>
<organism evidence="2 3">
    <name type="scientific">Acidiphilium acidophilum</name>
    <name type="common">Thiobacillus acidophilus</name>
    <dbReference type="NCBI Taxonomy" id="76588"/>
    <lineage>
        <taxon>Bacteria</taxon>
        <taxon>Pseudomonadati</taxon>
        <taxon>Pseudomonadota</taxon>
        <taxon>Alphaproteobacteria</taxon>
        <taxon>Acetobacterales</taxon>
        <taxon>Acidocellaceae</taxon>
        <taxon>Acidiphilium</taxon>
    </lineage>
</organism>
<evidence type="ECO:0000259" key="1">
    <source>
        <dbReference type="Pfam" id="PF01609"/>
    </source>
</evidence>
<dbReference type="GO" id="GO:0006313">
    <property type="term" value="P:DNA transposition"/>
    <property type="evidence" value="ECO:0007669"/>
    <property type="project" value="InterPro"/>
</dbReference>